<gene>
    <name evidence="3" type="primary">LOC114076047</name>
</gene>
<dbReference type="RefSeq" id="XP_027770139.1">
    <property type="nucleotide sequence ID" value="XM_027914338.1"/>
</dbReference>
<evidence type="ECO:0000313" key="3">
    <source>
        <dbReference type="RefSeq" id="XP_027770139.1"/>
    </source>
</evidence>
<evidence type="ECO:0000313" key="2">
    <source>
        <dbReference type="Proteomes" id="UP000694930"/>
    </source>
</evidence>
<dbReference type="PANTHER" id="PTHR37610">
    <property type="entry name" value="CCHC-TYPE DOMAIN-CONTAINING PROTEIN"/>
    <property type="match status" value="1"/>
</dbReference>
<reference evidence="2" key="1">
    <citation type="journal article" date="2014" name="Nat. Genet.">
        <title>The genome of the stress-tolerant wild tomato species Solanum pennellii.</title>
        <authorList>
            <person name="Bolger A."/>
            <person name="Scossa F."/>
            <person name="Bolger M.E."/>
            <person name="Lanz C."/>
            <person name="Maumus F."/>
            <person name="Tohge T."/>
            <person name="Quesneville H."/>
            <person name="Alseekh S."/>
            <person name="Sorensen I."/>
            <person name="Lichtenstein G."/>
            <person name="Fich E.A."/>
            <person name="Conte M."/>
            <person name="Keller H."/>
            <person name="Schneeberger K."/>
            <person name="Schwacke R."/>
            <person name="Ofner I."/>
            <person name="Vrebalov J."/>
            <person name="Xu Y."/>
            <person name="Osorio S."/>
            <person name="Aflitos S.A."/>
            <person name="Schijlen E."/>
            <person name="Jimenez-Gomez J.M."/>
            <person name="Ryngajllo M."/>
            <person name="Kimura S."/>
            <person name="Kumar R."/>
            <person name="Koenig D."/>
            <person name="Headland L.R."/>
            <person name="Maloof J.N."/>
            <person name="Sinha N."/>
            <person name="van Ham R.C."/>
            <person name="Lankhorst R.K."/>
            <person name="Mao L."/>
            <person name="Vogel A."/>
            <person name="Arsova B."/>
            <person name="Panstruga R."/>
            <person name="Fei Z."/>
            <person name="Rose J.K."/>
            <person name="Zamir D."/>
            <person name="Carrari F."/>
            <person name="Giovannoni J.J."/>
            <person name="Weigel D."/>
            <person name="Usadel B."/>
            <person name="Fernie A.R."/>
        </authorList>
    </citation>
    <scope>NUCLEOTIDE SEQUENCE [LARGE SCALE GENOMIC DNA]</scope>
    <source>
        <strain evidence="2">cv. LA0716</strain>
    </source>
</reference>
<keyword evidence="2" id="KW-1185">Reference proteome</keyword>
<accession>A0ABM1V321</accession>
<dbReference type="PANTHER" id="PTHR37610:SF86">
    <property type="entry name" value="RETROTRANSPOSON COPIA-LIKE N-TERMINAL DOMAIN-CONTAINING PROTEIN"/>
    <property type="match status" value="1"/>
</dbReference>
<feature type="domain" description="Retrotransposon Copia-like N-terminal" evidence="1">
    <location>
        <begin position="25"/>
        <end position="68"/>
    </location>
</feature>
<evidence type="ECO:0000259" key="1">
    <source>
        <dbReference type="Pfam" id="PF14244"/>
    </source>
</evidence>
<reference evidence="3" key="2">
    <citation type="submission" date="2025-08" db="UniProtKB">
        <authorList>
            <consortium name="RefSeq"/>
        </authorList>
    </citation>
    <scope>IDENTIFICATION</scope>
</reference>
<organism evidence="2 3">
    <name type="scientific">Solanum pennellii</name>
    <name type="common">Tomato</name>
    <name type="synonym">Lycopersicon pennellii</name>
    <dbReference type="NCBI Taxonomy" id="28526"/>
    <lineage>
        <taxon>Eukaryota</taxon>
        <taxon>Viridiplantae</taxon>
        <taxon>Streptophyta</taxon>
        <taxon>Embryophyta</taxon>
        <taxon>Tracheophyta</taxon>
        <taxon>Spermatophyta</taxon>
        <taxon>Magnoliopsida</taxon>
        <taxon>eudicotyledons</taxon>
        <taxon>Gunneridae</taxon>
        <taxon>Pentapetalae</taxon>
        <taxon>asterids</taxon>
        <taxon>lamiids</taxon>
        <taxon>Solanales</taxon>
        <taxon>Solanaceae</taxon>
        <taxon>Solanoideae</taxon>
        <taxon>Solaneae</taxon>
        <taxon>Solanum</taxon>
        <taxon>Solanum subgen. Lycopersicon</taxon>
    </lineage>
</organism>
<dbReference type="GeneID" id="114076047"/>
<dbReference type="Proteomes" id="UP000694930">
    <property type="component" value="Chromosome 1"/>
</dbReference>
<sequence length="217" mass="24828">MTRIFEFVTDMTMKPDHNHPLFLSSSDAAGAVQVGIQLTGMENYTLWSRAMRLNLLTRNKLGFIDGLVQRGDFKEDSEKQDWDSCNAMVISWILNNVSKDMVSGISFCSSAHLVWTDLKERFDKVNMSRIFHLHKVIATLTHGVSPVSVYYLKLKDLWDEYDSITPLRVCGCTKSKDYTDSLLRQKLLQFLMGLNDIYSQARSQILMMNPTPSVNQC</sequence>
<dbReference type="Pfam" id="PF14244">
    <property type="entry name" value="Retrotran_gag_3"/>
    <property type="match status" value="1"/>
</dbReference>
<protein>
    <submittedName>
        <fullName evidence="3">Uncharacterized protein LOC114076047 isoform X1</fullName>
    </submittedName>
</protein>
<name>A0ABM1V321_SOLPN</name>
<proteinExistence type="predicted"/>
<dbReference type="InterPro" id="IPR029472">
    <property type="entry name" value="Copia-like_N"/>
</dbReference>